<evidence type="ECO:0000256" key="5">
    <source>
        <dbReference type="ARBA" id="ARBA00023186"/>
    </source>
</evidence>
<keyword evidence="5 7" id="KW-0143">Chaperone</keyword>
<dbReference type="Gene3D" id="2.60.40.10">
    <property type="entry name" value="Immunoglobulins"/>
    <property type="match status" value="2"/>
</dbReference>
<dbReference type="Pfam" id="PF00345">
    <property type="entry name" value="PapD_N"/>
    <property type="match status" value="1"/>
</dbReference>
<feature type="chain" id="PRO_5016762297" evidence="9">
    <location>
        <begin position="42"/>
        <end position="317"/>
    </location>
</feature>
<dbReference type="InterPro" id="IPR001829">
    <property type="entry name" value="Pili_assmbl_chaperone_bac"/>
</dbReference>
<feature type="signal peptide" evidence="9">
    <location>
        <begin position="1"/>
        <end position="41"/>
    </location>
</feature>
<evidence type="ECO:0000256" key="1">
    <source>
        <dbReference type="ARBA" id="ARBA00004418"/>
    </source>
</evidence>
<dbReference type="InterPro" id="IPR016147">
    <property type="entry name" value="Pili_assmbl_chaperone_N"/>
</dbReference>
<dbReference type="InterPro" id="IPR018046">
    <property type="entry name" value="Pili_assmbl_chaperone_CS"/>
</dbReference>
<dbReference type="GO" id="GO:0030288">
    <property type="term" value="C:outer membrane-bounded periplasmic space"/>
    <property type="evidence" value="ECO:0007669"/>
    <property type="project" value="InterPro"/>
</dbReference>
<comment type="similarity">
    <text evidence="2 7">Belongs to the periplasmic pilus chaperone family.</text>
</comment>
<evidence type="ECO:0000256" key="6">
    <source>
        <dbReference type="ARBA" id="ARBA00023319"/>
    </source>
</evidence>
<evidence type="ECO:0000256" key="9">
    <source>
        <dbReference type="SAM" id="SignalP"/>
    </source>
</evidence>
<keyword evidence="3 9" id="KW-0732">Signal</keyword>
<protein>
    <submittedName>
        <fullName evidence="11">Chaperone protein faeE</fullName>
    </submittedName>
</protein>
<evidence type="ECO:0000313" key="11">
    <source>
        <dbReference type="EMBL" id="STC88578.1"/>
    </source>
</evidence>
<evidence type="ECO:0000256" key="7">
    <source>
        <dbReference type="RuleBase" id="RU003918"/>
    </source>
</evidence>
<dbReference type="PRINTS" id="PR00969">
    <property type="entry name" value="CHAPERONPILI"/>
</dbReference>
<dbReference type="Proteomes" id="UP000255248">
    <property type="component" value="Unassembled WGS sequence"/>
</dbReference>
<evidence type="ECO:0000256" key="3">
    <source>
        <dbReference type="ARBA" id="ARBA00022729"/>
    </source>
</evidence>
<evidence type="ECO:0000259" key="10">
    <source>
        <dbReference type="Pfam" id="PF00345"/>
    </source>
</evidence>
<dbReference type="GO" id="GO:0071555">
    <property type="term" value="P:cell wall organization"/>
    <property type="evidence" value="ECO:0007669"/>
    <property type="project" value="InterPro"/>
</dbReference>
<dbReference type="STRING" id="93378.A9798_08940"/>
<comment type="subcellular location">
    <subcellularLocation>
        <location evidence="1 7">Periplasm</location>
    </subcellularLocation>
</comment>
<keyword evidence="6" id="KW-0393">Immunoglobulin domain</keyword>
<dbReference type="PANTHER" id="PTHR30251">
    <property type="entry name" value="PILUS ASSEMBLY CHAPERONE"/>
    <property type="match status" value="1"/>
</dbReference>
<organism evidence="11 12">
    <name type="scientific">Edwardsiella hoshinae</name>
    <dbReference type="NCBI Taxonomy" id="93378"/>
    <lineage>
        <taxon>Bacteria</taxon>
        <taxon>Pseudomonadati</taxon>
        <taxon>Pseudomonadota</taxon>
        <taxon>Gammaproteobacteria</taxon>
        <taxon>Enterobacterales</taxon>
        <taxon>Hafniaceae</taxon>
        <taxon>Edwardsiella</taxon>
    </lineage>
</organism>
<proteinExistence type="inferred from homology"/>
<evidence type="ECO:0000256" key="8">
    <source>
        <dbReference type="SAM" id="MobiDB-lite"/>
    </source>
</evidence>
<dbReference type="PROSITE" id="PS00635">
    <property type="entry name" value="PILI_CHAPERONE"/>
    <property type="match status" value="1"/>
</dbReference>
<keyword evidence="4" id="KW-0574">Periplasm</keyword>
<dbReference type="InterPro" id="IPR050643">
    <property type="entry name" value="Periplasmic_pilus_chap"/>
</dbReference>
<dbReference type="SUPFAM" id="SSF49354">
    <property type="entry name" value="PapD-like"/>
    <property type="match status" value="1"/>
</dbReference>
<evidence type="ECO:0000313" key="12">
    <source>
        <dbReference type="Proteomes" id="UP000255248"/>
    </source>
</evidence>
<feature type="compositionally biased region" description="Low complexity" evidence="8">
    <location>
        <begin position="276"/>
        <end position="290"/>
    </location>
</feature>
<dbReference type="SUPFAM" id="SSF49584">
    <property type="entry name" value="Periplasmic chaperone C-domain"/>
    <property type="match status" value="1"/>
</dbReference>
<evidence type="ECO:0000256" key="2">
    <source>
        <dbReference type="ARBA" id="ARBA00007399"/>
    </source>
</evidence>
<feature type="domain" description="Pili assembly chaperone N-terminal" evidence="10">
    <location>
        <begin position="43"/>
        <end position="157"/>
    </location>
</feature>
<dbReference type="InterPro" id="IPR008962">
    <property type="entry name" value="PapD-like_sf"/>
</dbReference>
<feature type="region of interest" description="Disordered" evidence="8">
    <location>
        <begin position="251"/>
        <end position="317"/>
    </location>
</feature>
<dbReference type="PANTHER" id="PTHR30251:SF2">
    <property type="entry name" value="FIMBRIAL CHAPERONE YADV-RELATED"/>
    <property type="match status" value="1"/>
</dbReference>
<evidence type="ECO:0000256" key="4">
    <source>
        <dbReference type="ARBA" id="ARBA00022764"/>
    </source>
</evidence>
<gene>
    <name evidence="11" type="primary">faeE_3</name>
    <name evidence="11" type="ORF">NCTC12121_01847</name>
</gene>
<accession>A0A376DGT6</accession>
<dbReference type="EMBL" id="UFXZ01000001">
    <property type="protein sequence ID" value="STC88578.1"/>
    <property type="molecule type" value="Genomic_DNA"/>
</dbReference>
<reference evidence="11 12" key="1">
    <citation type="submission" date="2018-06" db="EMBL/GenBank/DDBJ databases">
        <authorList>
            <consortium name="Pathogen Informatics"/>
            <person name="Doyle S."/>
        </authorList>
    </citation>
    <scope>NUCLEOTIDE SEQUENCE [LARGE SCALE GENOMIC DNA]</scope>
    <source>
        <strain evidence="11 12">NCTC12121</strain>
    </source>
</reference>
<dbReference type="InterPro" id="IPR013783">
    <property type="entry name" value="Ig-like_fold"/>
</dbReference>
<feature type="compositionally biased region" description="Low complexity" evidence="8">
    <location>
        <begin position="254"/>
        <end position="268"/>
    </location>
</feature>
<dbReference type="AlphaFoldDB" id="A0A376DGT6"/>
<name>A0A376DGT6_9GAMM</name>
<sequence length="317" mass="34087">MTKRIQTTLRSQCAHAFFNHRTSRTLGLGLALLLGAQSAWASLAADQTRYIFRGDKEALTVTVTNNDKTRTFGGQAWVDNIVEKDTRPTLVVTPSFFKVKPQGQQTLRIIVAADHMPQDRESVYWLNLQDIPPALEGSVIAIALRTRLKLFYRPKALLAGRKGAEGGISLQTRPDGKTLLVNTTPYIYAIGGLLDAQGRKVTLDSASAQKLLMFMPGDSVVVKGNVVQVESLNDYGELQTWRINQKDKATWPRASQAASESQAASASQTVSEGGRPAASEGAMAASEGAPRPAQGSSRPATAMAGQVAPLAQGQRNA</sequence>
<dbReference type="InterPro" id="IPR036316">
    <property type="entry name" value="Pili_assmbl_chap_C_dom_sf"/>
</dbReference>